<dbReference type="Proteomes" id="UP001224775">
    <property type="component" value="Unassembled WGS sequence"/>
</dbReference>
<evidence type="ECO:0000313" key="2">
    <source>
        <dbReference type="EMBL" id="KAK1735337.1"/>
    </source>
</evidence>
<evidence type="ECO:0000313" key="3">
    <source>
        <dbReference type="Proteomes" id="UP001224775"/>
    </source>
</evidence>
<proteinExistence type="predicted"/>
<name>A0AAD8XXL2_9STRA</name>
<gene>
    <name evidence="2" type="ORF">QTG54_013951</name>
</gene>
<keyword evidence="1" id="KW-0812">Transmembrane</keyword>
<dbReference type="EMBL" id="JATAAI010000034">
    <property type="protein sequence ID" value="KAK1735337.1"/>
    <property type="molecule type" value="Genomic_DNA"/>
</dbReference>
<keyword evidence="1" id="KW-1133">Transmembrane helix</keyword>
<dbReference type="AlphaFoldDB" id="A0AAD8XXL2"/>
<keyword evidence="3" id="KW-1185">Reference proteome</keyword>
<reference evidence="2" key="1">
    <citation type="submission" date="2023-06" db="EMBL/GenBank/DDBJ databases">
        <title>Survivors Of The Sea: Transcriptome response of Skeletonema marinoi to long-term dormancy.</title>
        <authorList>
            <person name="Pinder M.I.M."/>
            <person name="Kourtchenko O."/>
            <person name="Robertson E.K."/>
            <person name="Larsson T."/>
            <person name="Maumus F."/>
            <person name="Osuna-Cruz C.M."/>
            <person name="Vancaester E."/>
            <person name="Stenow R."/>
            <person name="Vandepoele K."/>
            <person name="Ploug H."/>
            <person name="Bruchert V."/>
            <person name="Godhe A."/>
            <person name="Topel M."/>
        </authorList>
    </citation>
    <scope>NUCLEOTIDE SEQUENCE</scope>
    <source>
        <strain evidence="2">R05AC</strain>
    </source>
</reference>
<sequence length="392" mass="44253">MAKSLALSILMPFFINASLTSTNHVRVAILAILIIIGWRIILRMARAYVRLLETDAMKFLRNDDGLMLDCTDDELLEAITQSALRRGIKMSTGTSFYHANSSSGDSFESNNSSFNEHNATLLRKPQQMMQQVGGVSSHKKPVLTMEPHYILKPLRLTHLHQETSHHDYNGARDGLKDKTKVYRGVREIAFYEALAFASRVSHLIASCMEPDNNSLSTEGKSIGYILSCHCNIFRPYVSSFPDAYISNGGTRSIVKRVKDLSTSADVWNRLAFLVAHYAGDEAVMSAFKSYIDTCTTLATTMISLNKISDFTPDYYGVVDLQTLTRMNTYRRPPHRWHTLILLGNIPATFDIPTSLISKWALKRTSLLHQNQSRGVKYKSIQSRKSLDYVLWV</sequence>
<feature type="transmembrane region" description="Helical" evidence="1">
    <location>
        <begin position="30"/>
        <end position="49"/>
    </location>
</feature>
<evidence type="ECO:0000256" key="1">
    <source>
        <dbReference type="SAM" id="Phobius"/>
    </source>
</evidence>
<accession>A0AAD8XXL2</accession>
<keyword evidence="1" id="KW-0472">Membrane</keyword>
<protein>
    <submittedName>
        <fullName evidence="2">Uncharacterized protein</fullName>
    </submittedName>
</protein>
<comment type="caution">
    <text evidence="2">The sequence shown here is derived from an EMBL/GenBank/DDBJ whole genome shotgun (WGS) entry which is preliminary data.</text>
</comment>
<organism evidence="2 3">
    <name type="scientific">Skeletonema marinoi</name>
    <dbReference type="NCBI Taxonomy" id="267567"/>
    <lineage>
        <taxon>Eukaryota</taxon>
        <taxon>Sar</taxon>
        <taxon>Stramenopiles</taxon>
        <taxon>Ochrophyta</taxon>
        <taxon>Bacillariophyta</taxon>
        <taxon>Coscinodiscophyceae</taxon>
        <taxon>Thalassiosirophycidae</taxon>
        <taxon>Thalassiosirales</taxon>
        <taxon>Skeletonemataceae</taxon>
        <taxon>Skeletonema</taxon>
        <taxon>Skeletonema marinoi-dohrnii complex</taxon>
    </lineage>
</organism>